<evidence type="ECO:0000313" key="2">
    <source>
        <dbReference type="Proteomes" id="UP000799757"/>
    </source>
</evidence>
<accession>A0A6A6X2I9</accession>
<organism evidence="1 2">
    <name type="scientific">Melanomma pulvis-pyrius CBS 109.77</name>
    <dbReference type="NCBI Taxonomy" id="1314802"/>
    <lineage>
        <taxon>Eukaryota</taxon>
        <taxon>Fungi</taxon>
        <taxon>Dikarya</taxon>
        <taxon>Ascomycota</taxon>
        <taxon>Pezizomycotina</taxon>
        <taxon>Dothideomycetes</taxon>
        <taxon>Pleosporomycetidae</taxon>
        <taxon>Pleosporales</taxon>
        <taxon>Melanommataceae</taxon>
        <taxon>Melanomma</taxon>
    </lineage>
</organism>
<reference evidence="1" key="1">
    <citation type="journal article" date="2020" name="Stud. Mycol.">
        <title>101 Dothideomycetes genomes: a test case for predicting lifestyles and emergence of pathogens.</title>
        <authorList>
            <person name="Haridas S."/>
            <person name="Albert R."/>
            <person name="Binder M."/>
            <person name="Bloem J."/>
            <person name="Labutti K."/>
            <person name="Salamov A."/>
            <person name="Andreopoulos B."/>
            <person name="Baker S."/>
            <person name="Barry K."/>
            <person name="Bills G."/>
            <person name="Bluhm B."/>
            <person name="Cannon C."/>
            <person name="Castanera R."/>
            <person name="Culley D."/>
            <person name="Daum C."/>
            <person name="Ezra D."/>
            <person name="Gonzalez J."/>
            <person name="Henrissat B."/>
            <person name="Kuo A."/>
            <person name="Liang C."/>
            <person name="Lipzen A."/>
            <person name="Lutzoni F."/>
            <person name="Magnuson J."/>
            <person name="Mondo S."/>
            <person name="Nolan M."/>
            <person name="Ohm R."/>
            <person name="Pangilinan J."/>
            <person name="Park H.-J."/>
            <person name="Ramirez L."/>
            <person name="Alfaro M."/>
            <person name="Sun H."/>
            <person name="Tritt A."/>
            <person name="Yoshinaga Y."/>
            <person name="Zwiers L.-H."/>
            <person name="Turgeon B."/>
            <person name="Goodwin S."/>
            <person name="Spatafora J."/>
            <person name="Crous P."/>
            <person name="Grigoriev I."/>
        </authorList>
    </citation>
    <scope>NUCLEOTIDE SEQUENCE</scope>
    <source>
        <strain evidence="1">CBS 109.77</strain>
    </source>
</reference>
<gene>
    <name evidence="1" type="ORF">K505DRAFT_340450</name>
</gene>
<sequence length="326" mass="38182">MAALSFLTLPSETRNHIYSYCTPVNGYTSDYAGLYLSCKQVKHELDGEASSTFRTIISRVAAEWPHAAALRIARPTNYAKMSTLTLEMPRSLHDMTGILDYADQFPRFPLNWTDYQKDRRILLEPRYPNDKLEMCLAPFFSLYLEKLGFSFYDDIPHVPPFEQRKALHGIFEDLGNVLTSAPDDRLLENFRLEGRPRAKRIIIEWEEQSMKSYKYGEWYKQRFCRRDPRQGRLNLVHEVKNLWRKDPEEATHIPIDGFLGAGLGLVRWLLGFRQAQEDWLPIPPVWRKSGMCLEICQCEHECTHRRSFEPRLFGMRQSDHGDENAM</sequence>
<keyword evidence="2" id="KW-1185">Reference proteome</keyword>
<dbReference type="OrthoDB" id="3777618at2759"/>
<evidence type="ECO:0000313" key="1">
    <source>
        <dbReference type="EMBL" id="KAF2790418.1"/>
    </source>
</evidence>
<name>A0A6A6X2I9_9PLEO</name>
<dbReference type="AlphaFoldDB" id="A0A6A6X2I9"/>
<protein>
    <submittedName>
        <fullName evidence="1">Uncharacterized protein</fullName>
    </submittedName>
</protein>
<dbReference type="Proteomes" id="UP000799757">
    <property type="component" value="Unassembled WGS sequence"/>
</dbReference>
<dbReference type="EMBL" id="MU002075">
    <property type="protein sequence ID" value="KAF2790418.1"/>
    <property type="molecule type" value="Genomic_DNA"/>
</dbReference>
<proteinExistence type="predicted"/>